<organism evidence="2 3">
    <name type="scientific">Glycine soja</name>
    <name type="common">Wild soybean</name>
    <dbReference type="NCBI Taxonomy" id="3848"/>
    <lineage>
        <taxon>Eukaryota</taxon>
        <taxon>Viridiplantae</taxon>
        <taxon>Streptophyta</taxon>
        <taxon>Embryophyta</taxon>
        <taxon>Tracheophyta</taxon>
        <taxon>Spermatophyta</taxon>
        <taxon>Magnoliopsida</taxon>
        <taxon>eudicotyledons</taxon>
        <taxon>Gunneridae</taxon>
        <taxon>Pentapetalae</taxon>
        <taxon>rosids</taxon>
        <taxon>fabids</taxon>
        <taxon>Fabales</taxon>
        <taxon>Fabaceae</taxon>
        <taxon>Papilionoideae</taxon>
        <taxon>50 kb inversion clade</taxon>
        <taxon>NPAAA clade</taxon>
        <taxon>indigoferoid/millettioid clade</taxon>
        <taxon>Phaseoleae</taxon>
        <taxon>Glycine</taxon>
        <taxon>Glycine subgen. Soja</taxon>
    </lineage>
</organism>
<keyword evidence="3" id="KW-1185">Reference proteome</keyword>
<evidence type="ECO:0000313" key="3">
    <source>
        <dbReference type="Proteomes" id="UP000289340"/>
    </source>
</evidence>
<dbReference type="AlphaFoldDB" id="A0A445LCH2"/>
<dbReference type="InterPro" id="IPR039300">
    <property type="entry name" value="JASON"/>
</dbReference>
<dbReference type="Proteomes" id="UP000289340">
    <property type="component" value="Chromosome 3"/>
</dbReference>
<feature type="compositionally biased region" description="Low complexity" evidence="1">
    <location>
        <begin position="314"/>
        <end position="325"/>
    </location>
</feature>
<dbReference type="GO" id="GO:0007142">
    <property type="term" value="P:male meiosis II"/>
    <property type="evidence" value="ECO:0007669"/>
    <property type="project" value="InterPro"/>
</dbReference>
<name>A0A445LCH2_GLYSO</name>
<evidence type="ECO:0000256" key="1">
    <source>
        <dbReference type="SAM" id="MobiDB-lite"/>
    </source>
</evidence>
<dbReference type="PANTHER" id="PTHR33318">
    <property type="entry name" value="ASPARTYL/GLUTAMYL-TRNA(ASN/GLN) AMIDOTRANSFERASE SUBUNIT"/>
    <property type="match status" value="1"/>
</dbReference>
<proteinExistence type="predicted"/>
<evidence type="ECO:0008006" key="4">
    <source>
        <dbReference type="Google" id="ProtNLM"/>
    </source>
</evidence>
<sequence length="391" mass="43478">MGCFLHCFGSSKSTKPRRKAQHHHHRIARDRLEQPTACCSVQDYSETVVLSTASQEVQAKPLEQINVSPKKKVTFDVNVKTYEPEPDEVADYQLERSEEGREESAFVEKLSQTKSYSEVSSVTSARSYPTNHRYHSCTCSDDEDGAMEYWDSDVTDEDEDEDDDGDSDMGEEYDEVEEDFEDGIVYSRSRNGANQVVVGEVESPIPMHDKDLKSIGLNSNVRDRSVYVNPLLNPVENLTQWKTVKAKRAPPLVSQKENLVLNQESRAAFGAETETPKKLNREIAVDASLSNWLGSSETTPVVSKGLYAGTPERSSSSSQGSNSVVSHEDRPILGALTVEELKHFSASSLPRKSPRDEMMPIIGSVGSYWNCGGYAEDSGSANRVRSRKGYI</sequence>
<reference evidence="2 3" key="1">
    <citation type="submission" date="2018-09" db="EMBL/GenBank/DDBJ databases">
        <title>A high-quality reference genome of wild soybean provides a powerful tool to mine soybean genomes.</title>
        <authorList>
            <person name="Xie M."/>
            <person name="Chung C.Y.L."/>
            <person name="Li M.-W."/>
            <person name="Wong F.-L."/>
            <person name="Chan T.-F."/>
            <person name="Lam H.-M."/>
        </authorList>
    </citation>
    <scope>NUCLEOTIDE SEQUENCE [LARGE SCALE GENOMIC DNA]</scope>
    <source>
        <strain evidence="3">cv. W05</strain>
        <tissue evidence="2">Hypocotyl of etiolated seedlings</tissue>
    </source>
</reference>
<accession>A0A445LCH2</accession>
<dbReference type="Gramene" id="XM_028369831.1">
    <property type="protein sequence ID" value="XP_028225632.1"/>
    <property type="gene ID" value="LOC114406948"/>
</dbReference>
<protein>
    <recommendedName>
        <fullName evidence="4">Protein JASON</fullName>
    </recommendedName>
</protein>
<comment type="caution">
    <text evidence="2">The sequence shown here is derived from an EMBL/GenBank/DDBJ whole genome shotgun (WGS) entry which is preliminary data.</text>
</comment>
<evidence type="ECO:0000313" key="2">
    <source>
        <dbReference type="EMBL" id="RZC21022.1"/>
    </source>
</evidence>
<dbReference type="PANTHER" id="PTHR33318:SF4">
    <property type="entry name" value="OS04G0511700 PROTEIN"/>
    <property type="match status" value="1"/>
</dbReference>
<dbReference type="EMBL" id="QZWG01000003">
    <property type="protein sequence ID" value="RZC21022.1"/>
    <property type="molecule type" value="Genomic_DNA"/>
</dbReference>
<feature type="region of interest" description="Disordered" evidence="1">
    <location>
        <begin position="303"/>
        <end position="327"/>
    </location>
</feature>
<gene>
    <name evidence="2" type="ORF">D0Y65_007371</name>
</gene>